<dbReference type="Gene3D" id="3.30.565.10">
    <property type="entry name" value="Histidine kinase-like ATPase, C-terminal domain"/>
    <property type="match status" value="1"/>
</dbReference>
<name>A0ABV3FTY6_9NOCA</name>
<reference evidence="11 12" key="1">
    <citation type="submission" date="2024-06" db="EMBL/GenBank/DDBJ databases">
        <title>The Natural Products Discovery Center: Release of the First 8490 Sequenced Strains for Exploring Actinobacteria Biosynthetic Diversity.</title>
        <authorList>
            <person name="Kalkreuter E."/>
            <person name="Kautsar S.A."/>
            <person name="Yang D."/>
            <person name="Bader C.D."/>
            <person name="Teijaro C.N."/>
            <person name="Fluegel L."/>
            <person name="Davis C.M."/>
            <person name="Simpson J.R."/>
            <person name="Lauterbach L."/>
            <person name="Steele A.D."/>
            <person name="Gui C."/>
            <person name="Meng S."/>
            <person name="Li G."/>
            <person name="Viehrig K."/>
            <person name="Ye F."/>
            <person name="Su P."/>
            <person name="Kiefer A.F."/>
            <person name="Nichols A."/>
            <person name="Cepeda A.J."/>
            <person name="Yan W."/>
            <person name="Fan B."/>
            <person name="Jiang Y."/>
            <person name="Adhikari A."/>
            <person name="Zheng C.-J."/>
            <person name="Schuster L."/>
            <person name="Cowan T.M."/>
            <person name="Smanski M.J."/>
            <person name="Chevrette M.G."/>
            <person name="De Carvalho L.P.S."/>
            <person name="Shen B."/>
        </authorList>
    </citation>
    <scope>NUCLEOTIDE SEQUENCE [LARGE SCALE GENOMIC DNA]</scope>
    <source>
        <strain evidence="11 12">NPDC050403</strain>
    </source>
</reference>
<keyword evidence="6 11" id="KW-0418">Kinase</keyword>
<evidence type="ECO:0000259" key="10">
    <source>
        <dbReference type="Pfam" id="PF07730"/>
    </source>
</evidence>
<comment type="caution">
    <text evidence="11">The sequence shown here is derived from an EMBL/GenBank/DDBJ whole genome shotgun (WGS) entry which is preliminary data.</text>
</comment>
<keyword evidence="9" id="KW-0472">Membrane</keyword>
<keyword evidence="3" id="KW-0597">Phosphoprotein</keyword>
<organism evidence="11 12">
    <name type="scientific">Nocardia aurea</name>
    <dbReference type="NCBI Taxonomy" id="2144174"/>
    <lineage>
        <taxon>Bacteria</taxon>
        <taxon>Bacillati</taxon>
        <taxon>Actinomycetota</taxon>
        <taxon>Actinomycetes</taxon>
        <taxon>Mycobacteriales</taxon>
        <taxon>Nocardiaceae</taxon>
        <taxon>Nocardia</taxon>
    </lineage>
</organism>
<feature type="domain" description="Signal transduction histidine kinase subgroup 3 dimerisation and phosphoacceptor" evidence="10">
    <location>
        <begin position="194"/>
        <end position="258"/>
    </location>
</feature>
<keyword evidence="9" id="KW-1133">Transmembrane helix</keyword>
<evidence type="ECO:0000256" key="5">
    <source>
        <dbReference type="ARBA" id="ARBA00022741"/>
    </source>
</evidence>
<dbReference type="InterPro" id="IPR011712">
    <property type="entry name" value="Sig_transdc_His_kin_sub3_dim/P"/>
</dbReference>
<keyword evidence="9" id="KW-0812">Transmembrane</keyword>
<evidence type="ECO:0000256" key="4">
    <source>
        <dbReference type="ARBA" id="ARBA00022679"/>
    </source>
</evidence>
<dbReference type="PANTHER" id="PTHR24421">
    <property type="entry name" value="NITRATE/NITRITE SENSOR PROTEIN NARX-RELATED"/>
    <property type="match status" value="1"/>
</dbReference>
<evidence type="ECO:0000256" key="7">
    <source>
        <dbReference type="ARBA" id="ARBA00022840"/>
    </source>
</evidence>
<proteinExistence type="predicted"/>
<evidence type="ECO:0000313" key="11">
    <source>
        <dbReference type="EMBL" id="MEV0708884.1"/>
    </source>
</evidence>
<dbReference type="EC" id="2.7.13.3" evidence="2"/>
<evidence type="ECO:0000256" key="9">
    <source>
        <dbReference type="SAM" id="Phobius"/>
    </source>
</evidence>
<keyword evidence="12" id="KW-1185">Reference proteome</keyword>
<dbReference type="GO" id="GO:0016301">
    <property type="term" value="F:kinase activity"/>
    <property type="evidence" value="ECO:0007669"/>
    <property type="project" value="UniProtKB-KW"/>
</dbReference>
<feature type="transmembrane region" description="Helical" evidence="9">
    <location>
        <begin position="141"/>
        <end position="158"/>
    </location>
</feature>
<keyword evidence="7" id="KW-0067">ATP-binding</keyword>
<accession>A0ABV3FTY6</accession>
<feature type="transmembrane region" description="Helical" evidence="9">
    <location>
        <begin position="115"/>
        <end position="135"/>
    </location>
</feature>
<feature type="transmembrane region" description="Helical" evidence="9">
    <location>
        <begin position="20"/>
        <end position="42"/>
    </location>
</feature>
<dbReference type="EMBL" id="JBFAKC010000006">
    <property type="protein sequence ID" value="MEV0708884.1"/>
    <property type="molecule type" value="Genomic_DNA"/>
</dbReference>
<protein>
    <recommendedName>
        <fullName evidence="2">histidine kinase</fullName>
        <ecNumber evidence="2">2.7.13.3</ecNumber>
    </recommendedName>
</protein>
<dbReference type="SUPFAM" id="SSF55874">
    <property type="entry name" value="ATPase domain of HSP90 chaperone/DNA topoisomerase II/histidine kinase"/>
    <property type="match status" value="1"/>
</dbReference>
<evidence type="ECO:0000256" key="8">
    <source>
        <dbReference type="ARBA" id="ARBA00023012"/>
    </source>
</evidence>
<dbReference type="InterPro" id="IPR036890">
    <property type="entry name" value="HATPase_C_sf"/>
</dbReference>
<dbReference type="Proteomes" id="UP001551695">
    <property type="component" value="Unassembled WGS sequence"/>
</dbReference>
<dbReference type="CDD" id="cd16917">
    <property type="entry name" value="HATPase_UhpB-NarQ-NarX-like"/>
    <property type="match status" value="1"/>
</dbReference>
<evidence type="ECO:0000256" key="1">
    <source>
        <dbReference type="ARBA" id="ARBA00000085"/>
    </source>
</evidence>
<comment type="catalytic activity">
    <reaction evidence="1">
        <text>ATP + protein L-histidine = ADP + protein N-phospho-L-histidine.</text>
        <dbReference type="EC" id="2.7.13.3"/>
    </reaction>
</comment>
<evidence type="ECO:0000313" key="12">
    <source>
        <dbReference type="Proteomes" id="UP001551695"/>
    </source>
</evidence>
<sequence>MKGGGELFDVTRSLARQSLVVAITAAVVDTTMLALCGVFAIAPWQTMAVMAGIVAADLALAAPPRTAAVVAVAQVAVRLAESVLMMRHGLTVRFADVGYLVAGYRAGAWLTGLRSFLTVAILCAGFVTGHLLVASATAGDWRLLLATTVSVGVVPWLVGRYTAARGAYIADLEQQARLREQEQRTALTRAVADERAAIARDLHDVISHHVSAIGIHAGAARLALADAGDTAATRSLSAVESSSRAAMVDLRRQLDMLHGREDDSQRQPGLSDIDGLIDHVGAAGLDVEVVVDGAPAALPDSLDLTLYRIVQEILTNALRHGDPGRARLVIGYRPDRVTLAASNPVPAVTVSSPEVPRGLGGIRRRAELFGGTVRYGLDSTGREWHVDVEIPIGES</sequence>
<keyword evidence="8" id="KW-0902">Two-component regulatory system</keyword>
<dbReference type="RefSeq" id="WP_357784050.1">
    <property type="nucleotide sequence ID" value="NZ_JBFAKC010000006.1"/>
</dbReference>
<dbReference type="Pfam" id="PF07730">
    <property type="entry name" value="HisKA_3"/>
    <property type="match status" value="1"/>
</dbReference>
<evidence type="ECO:0000256" key="2">
    <source>
        <dbReference type="ARBA" id="ARBA00012438"/>
    </source>
</evidence>
<dbReference type="InterPro" id="IPR050482">
    <property type="entry name" value="Sensor_HK_TwoCompSys"/>
</dbReference>
<gene>
    <name evidence="11" type="ORF">AB0I48_15095</name>
</gene>
<dbReference type="Gene3D" id="1.20.5.1930">
    <property type="match status" value="1"/>
</dbReference>
<evidence type="ECO:0000256" key="3">
    <source>
        <dbReference type="ARBA" id="ARBA00022553"/>
    </source>
</evidence>
<evidence type="ECO:0000256" key="6">
    <source>
        <dbReference type="ARBA" id="ARBA00022777"/>
    </source>
</evidence>
<dbReference type="PANTHER" id="PTHR24421:SF10">
    <property type="entry name" value="NITRATE_NITRITE SENSOR PROTEIN NARQ"/>
    <property type="match status" value="1"/>
</dbReference>
<keyword evidence="5" id="KW-0547">Nucleotide-binding</keyword>
<keyword evidence="4" id="KW-0808">Transferase</keyword>